<evidence type="ECO:0000256" key="3">
    <source>
        <dbReference type="ARBA" id="ARBA00023034"/>
    </source>
</evidence>
<evidence type="ECO:0000256" key="1">
    <source>
        <dbReference type="ARBA" id="ARBA00004555"/>
    </source>
</evidence>
<dbReference type="InterPro" id="IPR011990">
    <property type="entry name" value="TPR-like_helical_dom_sf"/>
</dbReference>
<dbReference type="InterPro" id="IPR045126">
    <property type="entry name" value="TRAPPC10/Trs130"/>
</dbReference>
<evidence type="ECO:0000256" key="2">
    <source>
        <dbReference type="ARBA" id="ARBA00022448"/>
    </source>
</evidence>
<dbReference type="AlphaFoldDB" id="A0A835CM40"/>
<comment type="subcellular location">
    <subcellularLocation>
        <location evidence="1">Golgi apparatus</location>
    </subcellularLocation>
</comment>
<dbReference type="PANTHER" id="PTHR13251:SF3">
    <property type="entry name" value="TRAFFICKING PROTEIN PARTICLE COMPLEX SUBUNIT 10"/>
    <property type="match status" value="1"/>
</dbReference>
<evidence type="ECO:0000259" key="7">
    <source>
        <dbReference type="Pfam" id="PF23036"/>
    </source>
</evidence>
<dbReference type="GO" id="GO:0005829">
    <property type="term" value="C:cytosol"/>
    <property type="evidence" value="ECO:0007669"/>
    <property type="project" value="GOC"/>
</dbReference>
<dbReference type="InterPro" id="IPR056917">
    <property type="entry name" value="Ig_TRAPPC10"/>
</dbReference>
<evidence type="ECO:0000313" key="9">
    <source>
        <dbReference type="EMBL" id="KAF7989459.1"/>
    </source>
</evidence>
<dbReference type="Gene3D" id="1.25.40.10">
    <property type="entry name" value="Tetratricopeptide repeat domain"/>
    <property type="match status" value="1"/>
</dbReference>
<feature type="domain" description="TRAPPC10 Ig-like" evidence="8">
    <location>
        <begin position="803"/>
        <end position="916"/>
    </location>
</feature>
<feature type="domain" description="TRAPPC10/Trs130 C-terminal" evidence="6">
    <location>
        <begin position="1067"/>
        <end position="1193"/>
    </location>
</feature>
<protein>
    <recommendedName>
        <fullName evidence="11">Trafficking protein particle complex subunit 10</fullName>
    </recommendedName>
</protein>
<keyword evidence="2" id="KW-0813">Transport</keyword>
<dbReference type="Pfam" id="PF12584">
    <property type="entry name" value="TRAPPC10"/>
    <property type="match status" value="1"/>
</dbReference>
<sequence length="1202" mass="137180">MNCNGKTGYGNDRKLEPQMDNKSIITYAGDEALFLTIKNNICQGIPLGSAEWRRSFGRPIKLVKLNPTFVPFSQNQLPTDKDWNLIKQPIFHIYFSECSDLDVYKLSLKDDIDSWLKTLGQYNINDWMIVIVETFDIKKTNKLIPRTTVIDKIRSDFSSKQNDRCLSVINPIKSESKSAESWRILINRIRSLILLSYDKTLSKFEEIIREQRERRNQKNWNFCNYFILQEELAFVLEMLGVYDEALVQYDELDALFTQFILNSDVGDCPEWLNTFKKQLNNWTGVKLNNGDNKKNNLRKLIPEYKASLLDFRSYLFSRQCLMLLLLNKPWEVAKRCLSFVYNTFSELRILDIKKPPGSIECWSFICALEVLQVCQSRLSNNDNGQQVDLCSQHTAGLWALASDKLGQLGKLCGLMPGMEPTSQQLHTVVYLISGMGDNDDDDNNNSNDNNKITTPTDKLKSALSSKDVFRKQYLEHAELAMGTYKHVGRIRSARFIGRELAKFYSDLGENQKAIAFLLDALNTYNDENWKDLAAQTRLELAECYKRMDDIERYTKICSAIASSHVLHITIRSTYFDEMKAYIEMLSTKYIQRPLLTELENSFIIQNLEVNISDKIITNCIVSINVTIISLLPQNVHCNKASIATELMQNKTQQNKRKTGMKNNSNNSEQKIKIASKWNNNINNKQMIDSSIIQIPFFSYFDYKEDKKLCSAGVIDKNQKKIVTRTDSSKHRKQSVDDSIDFSQALVSDSFLIKPGINNFTVTKNNDKPGYYKINQLSLIVNEKLEFRSAIICPKLCYEIAKTQPTLTINSRDLVAGLPQDAELIISTGSIYIDDKTILKITTSRGLTIKLDDDNNKSFTNEIDVVLSSCEPFNIVKKNIKIFAELPPKKDSTSMEHKLIIHTPWSNEEINLSLHFCTPLMSSMKLHTVKERKFIQIIVTGLTIQLLQLTEPQLKTTSSVDVSFKNLNPIAGQKLVIGNNIKVSFMWEMELGKDEKSTIPLKVDYKIKYFPIDNTEDIDEFIIDDDPLHISKLKKIEKSSYTYRCNFDIVDYVTMFMVSSKIEAIGVGGEFCRAGSMCHLYLTVIKVLSNTNYNPPPQLMYEVLADQSMWAVSGKSAAVVSLDTQDKQSVVLDVMPLTSGYLPLPVVRLSRYIPAIEYKNDFSRKSEAGSGPRLEPFSPGQVYNASKSQQVHVLPAVSSESNN</sequence>
<evidence type="ECO:0000259" key="5">
    <source>
        <dbReference type="Pfam" id="PF11817"/>
    </source>
</evidence>
<proteinExistence type="predicted"/>
<evidence type="ECO:0000313" key="10">
    <source>
        <dbReference type="Proteomes" id="UP000639338"/>
    </source>
</evidence>
<evidence type="ECO:0000259" key="8">
    <source>
        <dbReference type="Pfam" id="PF23604"/>
    </source>
</evidence>
<feature type="domain" description="TRAPPC10/Trs130 N-terminal" evidence="7">
    <location>
        <begin position="20"/>
        <end position="333"/>
    </location>
</feature>
<evidence type="ECO:0008006" key="11">
    <source>
        <dbReference type="Google" id="ProtNLM"/>
    </source>
</evidence>
<evidence type="ECO:0000259" key="6">
    <source>
        <dbReference type="Pfam" id="PF12584"/>
    </source>
</evidence>
<dbReference type="GO" id="GO:0006891">
    <property type="term" value="P:intra-Golgi vesicle-mediated transport"/>
    <property type="evidence" value="ECO:0007669"/>
    <property type="project" value="TreeGrafter"/>
</dbReference>
<dbReference type="InterPro" id="IPR056913">
    <property type="entry name" value="TRAPPC10/Trs130_N"/>
</dbReference>
<dbReference type="SUPFAM" id="SSF48452">
    <property type="entry name" value="TPR-like"/>
    <property type="match status" value="1"/>
</dbReference>
<feature type="region of interest" description="Disordered" evidence="4">
    <location>
        <begin position="437"/>
        <end position="456"/>
    </location>
</feature>
<dbReference type="Pfam" id="PF23036">
    <property type="entry name" value="TRAPPC10_1st"/>
    <property type="match status" value="1"/>
</dbReference>
<dbReference type="PANTHER" id="PTHR13251">
    <property type="entry name" value="EPILEPSY HOLOPROSENCEPHALY CANDIDATE 1/TMEM1"/>
    <property type="match status" value="1"/>
</dbReference>
<reference evidence="9 10" key="1">
    <citation type="submission" date="2020-08" db="EMBL/GenBank/DDBJ databases">
        <title>Aphidius gifuensis genome sequencing and assembly.</title>
        <authorList>
            <person name="Du Z."/>
        </authorList>
    </citation>
    <scope>NUCLEOTIDE SEQUENCE [LARGE SCALE GENOMIC DNA]</scope>
    <source>
        <strain evidence="9">YNYX2018</strain>
        <tissue evidence="9">Adults</tissue>
    </source>
</reference>
<evidence type="ECO:0000256" key="4">
    <source>
        <dbReference type="SAM" id="MobiDB-lite"/>
    </source>
</evidence>
<comment type="caution">
    <text evidence="9">The sequence shown here is derived from an EMBL/GenBank/DDBJ whole genome shotgun (WGS) entry which is preliminary data.</text>
</comment>
<feature type="domain" description="Trafficking protein particle complex subunit 11" evidence="5">
    <location>
        <begin position="478"/>
        <end position="557"/>
    </location>
</feature>
<dbReference type="Proteomes" id="UP000639338">
    <property type="component" value="Unassembled WGS sequence"/>
</dbReference>
<accession>A0A835CM40</accession>
<dbReference type="GO" id="GO:0034498">
    <property type="term" value="P:early endosome to Golgi transport"/>
    <property type="evidence" value="ECO:0007669"/>
    <property type="project" value="TreeGrafter"/>
</dbReference>
<feature type="region of interest" description="Disordered" evidence="4">
    <location>
        <begin position="1164"/>
        <end position="1188"/>
    </location>
</feature>
<keyword evidence="10" id="KW-1185">Reference proteome</keyword>
<dbReference type="OrthoDB" id="10256906at2759"/>
<organism evidence="9 10">
    <name type="scientific">Aphidius gifuensis</name>
    <name type="common">Parasitoid wasp</name>
    <dbReference type="NCBI Taxonomy" id="684658"/>
    <lineage>
        <taxon>Eukaryota</taxon>
        <taxon>Metazoa</taxon>
        <taxon>Ecdysozoa</taxon>
        <taxon>Arthropoda</taxon>
        <taxon>Hexapoda</taxon>
        <taxon>Insecta</taxon>
        <taxon>Pterygota</taxon>
        <taxon>Neoptera</taxon>
        <taxon>Endopterygota</taxon>
        <taxon>Hymenoptera</taxon>
        <taxon>Apocrita</taxon>
        <taxon>Ichneumonoidea</taxon>
        <taxon>Braconidae</taxon>
        <taxon>Aphidiinae</taxon>
        <taxon>Aphidius</taxon>
    </lineage>
</organism>
<keyword evidence="3" id="KW-0333">Golgi apparatus</keyword>
<dbReference type="EMBL" id="JACMRX010000005">
    <property type="protein sequence ID" value="KAF7989459.1"/>
    <property type="molecule type" value="Genomic_DNA"/>
</dbReference>
<feature type="region of interest" description="Disordered" evidence="4">
    <location>
        <begin position="648"/>
        <end position="667"/>
    </location>
</feature>
<dbReference type="InterPro" id="IPR022233">
    <property type="entry name" value="TRAPPC10/Trs130_C"/>
</dbReference>
<dbReference type="Pfam" id="PF11817">
    <property type="entry name" value="Foie-gras_1"/>
    <property type="match status" value="1"/>
</dbReference>
<dbReference type="Pfam" id="PF23604">
    <property type="entry name" value="Ig_TRAPPC10"/>
    <property type="match status" value="1"/>
</dbReference>
<dbReference type="GO" id="GO:1990071">
    <property type="term" value="C:TRAPPII protein complex"/>
    <property type="evidence" value="ECO:0007669"/>
    <property type="project" value="InterPro"/>
</dbReference>
<gene>
    <name evidence="9" type="ORF">HCN44_008133</name>
</gene>
<dbReference type="InterPro" id="IPR021773">
    <property type="entry name" value="TPC11"/>
</dbReference>
<name>A0A835CM40_APHGI</name>